<keyword evidence="5 7" id="KW-0326">Glycosidase</keyword>
<sequence>MKVPVLLFAAGLTAVLDASLVAAQDASVNANIEVAGAGRIPRPPPNRVPGKVAAAWYAGWHAGEADFPLSRVPWSKYTVLTYAFAETTPDVRRLDIEGSSPETLPRFVREAKRHNVKALISVGGWTGSRFFSTAVATPQNRTAFVKTVIDFVRRYDLDGVDFDWEYPNSQGIGCNTINSADTANFLLYLQELRRDPLGARIIVTAATATRPFTGPNGTPSTNVAPFARVLDYVALMNYDIWGPWSPTVGPNAPLNDTCAAPENRAASGVSAVQSWNAAGIPLDQLVLGVPGYGHGFRVRRNQAFVSGSNRTLKPHPSFDNVDRPMGDSWDSGAAIDVCGVMNPPGGNFNFWGLIANGFLKRDGTPAPGIAYRYDSCSQTPYVYNATTEIMVSYDNAQSFAAKGNFIRSLGLKGFAMWEAGGDTDNILLDSIRSSAGFRTRP</sequence>
<dbReference type="InterPro" id="IPR050314">
    <property type="entry name" value="Glycosyl_Hydrlase_18"/>
</dbReference>
<feature type="chain" id="PRO_5002776571" evidence="9">
    <location>
        <begin position="24"/>
        <end position="441"/>
    </location>
</feature>
<name>B2G3S2_EPHCO</name>
<feature type="domain" description="GH18" evidence="10">
    <location>
        <begin position="51"/>
        <end position="438"/>
    </location>
</feature>
<keyword evidence="2 7" id="KW-0378">Hydrolase</keyword>
<dbReference type="GO" id="GO:0000272">
    <property type="term" value="P:polysaccharide catabolic process"/>
    <property type="evidence" value="ECO:0007669"/>
    <property type="project" value="UniProtKB-KW"/>
</dbReference>
<dbReference type="PROSITE" id="PS51910">
    <property type="entry name" value="GH18_2"/>
    <property type="match status" value="1"/>
</dbReference>
<evidence type="ECO:0000313" key="11">
    <source>
        <dbReference type="EMBL" id="CAQ51152.1"/>
    </source>
</evidence>
<dbReference type="InterPro" id="IPR029070">
    <property type="entry name" value="Chitinase_insertion_sf"/>
</dbReference>
<evidence type="ECO:0000256" key="2">
    <source>
        <dbReference type="ARBA" id="ARBA00022801"/>
    </source>
</evidence>
<evidence type="ECO:0000256" key="8">
    <source>
        <dbReference type="RuleBase" id="RU004453"/>
    </source>
</evidence>
<dbReference type="SUPFAM" id="SSF51445">
    <property type="entry name" value="(Trans)glycosidases"/>
    <property type="match status" value="1"/>
</dbReference>
<feature type="signal peptide" evidence="9">
    <location>
        <begin position="1"/>
        <end position="23"/>
    </location>
</feature>
<reference evidence="11" key="1">
    <citation type="submission" date="2008-04" db="EMBL/GenBank/DDBJ databases">
        <title>Regulation of chitinase expression during the autolysis of mushroom in Coprinellus congregatus.</title>
        <authorList>
            <person name="Choi H.T."/>
            <person name="Kim D."/>
            <person name="Kim Y."/>
        </authorList>
    </citation>
    <scope>NUCLEOTIDE SEQUENCE</scope>
    <source>
        <strain evidence="11">A1</strain>
    </source>
</reference>
<dbReference type="GO" id="GO:0008843">
    <property type="term" value="F:endochitinase activity"/>
    <property type="evidence" value="ECO:0007669"/>
    <property type="project" value="UniProtKB-EC"/>
</dbReference>
<dbReference type="PANTHER" id="PTHR11177">
    <property type="entry name" value="CHITINASE"/>
    <property type="match status" value="1"/>
</dbReference>
<dbReference type="SUPFAM" id="SSF54556">
    <property type="entry name" value="Chitinase insertion domain"/>
    <property type="match status" value="1"/>
</dbReference>
<dbReference type="Pfam" id="PF00704">
    <property type="entry name" value="Glyco_hydro_18"/>
    <property type="match status" value="1"/>
</dbReference>
<dbReference type="Gene3D" id="3.20.20.80">
    <property type="entry name" value="Glycosidases"/>
    <property type="match status" value="1"/>
</dbReference>
<comment type="similarity">
    <text evidence="8">Belongs to the glycosyl hydrolase 18 family.</text>
</comment>
<dbReference type="InterPro" id="IPR017853">
    <property type="entry name" value="GH"/>
</dbReference>
<proteinExistence type="evidence at transcript level"/>
<dbReference type="Gene3D" id="3.10.50.10">
    <property type="match status" value="1"/>
</dbReference>
<dbReference type="CAZy" id="GH18">
    <property type="family name" value="Glycoside Hydrolase Family 18"/>
</dbReference>
<dbReference type="GO" id="GO:0008061">
    <property type="term" value="F:chitin binding"/>
    <property type="evidence" value="ECO:0007669"/>
    <property type="project" value="InterPro"/>
</dbReference>
<keyword evidence="3" id="KW-0146">Chitin degradation</keyword>
<protein>
    <submittedName>
        <fullName evidence="11">Chitinase</fullName>
    </submittedName>
</protein>
<dbReference type="AlphaFoldDB" id="B2G3S2"/>
<keyword evidence="9" id="KW-0732">Signal</keyword>
<evidence type="ECO:0000256" key="4">
    <source>
        <dbReference type="ARBA" id="ARBA00023277"/>
    </source>
</evidence>
<dbReference type="InterPro" id="IPR011583">
    <property type="entry name" value="Chitinase_II/V-like_cat"/>
</dbReference>
<keyword evidence="4" id="KW-0119">Carbohydrate metabolism</keyword>
<evidence type="ECO:0000259" key="10">
    <source>
        <dbReference type="PROSITE" id="PS51910"/>
    </source>
</evidence>
<evidence type="ECO:0000256" key="3">
    <source>
        <dbReference type="ARBA" id="ARBA00023024"/>
    </source>
</evidence>
<evidence type="ECO:0000256" key="9">
    <source>
        <dbReference type="SAM" id="SignalP"/>
    </source>
</evidence>
<evidence type="ECO:0000256" key="6">
    <source>
        <dbReference type="ARBA" id="ARBA00023326"/>
    </source>
</evidence>
<gene>
    <name evidence="11" type="primary">chi1</name>
</gene>
<dbReference type="PROSITE" id="PS01095">
    <property type="entry name" value="GH18_1"/>
    <property type="match status" value="1"/>
</dbReference>
<comment type="catalytic activity">
    <reaction evidence="1">
        <text>Random endo-hydrolysis of N-acetyl-beta-D-glucosaminide (1-&gt;4)-beta-linkages in chitin and chitodextrins.</text>
        <dbReference type="EC" id="3.2.1.14"/>
    </reaction>
</comment>
<accession>B2G3S2</accession>
<evidence type="ECO:0000256" key="7">
    <source>
        <dbReference type="RuleBase" id="RU000489"/>
    </source>
</evidence>
<dbReference type="GO" id="GO:0005576">
    <property type="term" value="C:extracellular region"/>
    <property type="evidence" value="ECO:0007669"/>
    <property type="project" value="TreeGrafter"/>
</dbReference>
<dbReference type="SMART" id="SM00636">
    <property type="entry name" value="Glyco_18"/>
    <property type="match status" value="1"/>
</dbReference>
<dbReference type="InterPro" id="IPR001579">
    <property type="entry name" value="Glyco_hydro_18_chit_AS"/>
</dbReference>
<dbReference type="EMBL" id="AM989926">
    <property type="protein sequence ID" value="CAQ51152.1"/>
    <property type="molecule type" value="mRNA"/>
</dbReference>
<keyword evidence="6" id="KW-0624">Polysaccharide degradation</keyword>
<dbReference type="InterPro" id="IPR001223">
    <property type="entry name" value="Glyco_hydro18_cat"/>
</dbReference>
<dbReference type="GO" id="GO:0006032">
    <property type="term" value="P:chitin catabolic process"/>
    <property type="evidence" value="ECO:0007669"/>
    <property type="project" value="UniProtKB-KW"/>
</dbReference>
<organism evidence="11">
    <name type="scientific">Ephemerocybe congregata</name>
    <name type="common">Clustered inkcap fungus</name>
    <name type="synonym">Coprinellus congregatus</name>
    <dbReference type="NCBI Taxonomy" id="5347"/>
    <lineage>
        <taxon>Eukaryota</taxon>
        <taxon>Fungi</taxon>
        <taxon>Dikarya</taxon>
        <taxon>Basidiomycota</taxon>
        <taxon>Agaricomycotina</taxon>
        <taxon>Agaricomycetes</taxon>
        <taxon>Agaricomycetidae</taxon>
        <taxon>Agaricales</taxon>
        <taxon>Agaricineae</taxon>
        <taxon>Psathyrellaceae</taxon>
        <taxon>Ephemerocybe</taxon>
    </lineage>
</organism>
<evidence type="ECO:0000256" key="5">
    <source>
        <dbReference type="ARBA" id="ARBA00023295"/>
    </source>
</evidence>
<evidence type="ECO:0000256" key="1">
    <source>
        <dbReference type="ARBA" id="ARBA00000822"/>
    </source>
</evidence>
<dbReference type="PANTHER" id="PTHR11177:SF317">
    <property type="entry name" value="CHITINASE 12-RELATED"/>
    <property type="match status" value="1"/>
</dbReference>